<dbReference type="EMBL" id="UAVU01000003">
    <property type="protein sequence ID" value="SQA98823.1"/>
    <property type="molecule type" value="Genomic_DNA"/>
</dbReference>
<accession>A0A2X2TDY3</accession>
<gene>
    <name evidence="1" type="ORF">NCTC12120_02722</name>
</gene>
<name>A0A2X2TDY3_9ENTR</name>
<proteinExistence type="predicted"/>
<dbReference type="AlphaFoldDB" id="A0A2X2TDY3"/>
<protein>
    <submittedName>
        <fullName evidence="1">Uncharacterized protein</fullName>
    </submittedName>
</protein>
<dbReference type="Proteomes" id="UP000251197">
    <property type="component" value="Unassembled WGS sequence"/>
</dbReference>
<sequence length="70" mass="8111">MFYVGCFPPLPFGYLLYTFSFQIFQENSFVPQLFRSPIDLFSLHAQSTVNVPGRLRHLPGNPGARRAHRR</sequence>
<organism evidence="1 2">
    <name type="scientific">Cedecea neteri</name>
    <dbReference type="NCBI Taxonomy" id="158822"/>
    <lineage>
        <taxon>Bacteria</taxon>
        <taxon>Pseudomonadati</taxon>
        <taxon>Pseudomonadota</taxon>
        <taxon>Gammaproteobacteria</taxon>
        <taxon>Enterobacterales</taxon>
        <taxon>Enterobacteriaceae</taxon>
        <taxon>Cedecea</taxon>
    </lineage>
</organism>
<evidence type="ECO:0000313" key="2">
    <source>
        <dbReference type="Proteomes" id="UP000251197"/>
    </source>
</evidence>
<reference evidence="1 2" key="1">
    <citation type="submission" date="2018-06" db="EMBL/GenBank/DDBJ databases">
        <authorList>
            <consortium name="Pathogen Informatics"/>
            <person name="Doyle S."/>
        </authorList>
    </citation>
    <scope>NUCLEOTIDE SEQUENCE [LARGE SCALE GENOMIC DNA]</scope>
    <source>
        <strain evidence="1 2">NCTC12120</strain>
    </source>
</reference>
<evidence type="ECO:0000313" key="1">
    <source>
        <dbReference type="EMBL" id="SQA98823.1"/>
    </source>
</evidence>